<evidence type="ECO:0000313" key="2">
    <source>
        <dbReference type="EMBL" id="MUU78062.1"/>
    </source>
</evidence>
<protein>
    <submittedName>
        <fullName evidence="2">Uncharacterized protein</fullName>
    </submittedName>
</protein>
<comment type="caution">
    <text evidence="2">The sequence shown here is derived from an EMBL/GenBank/DDBJ whole genome shotgun (WGS) entry which is preliminary data.</text>
</comment>
<keyword evidence="1" id="KW-1133">Transmembrane helix</keyword>
<feature type="transmembrane region" description="Helical" evidence="1">
    <location>
        <begin position="70"/>
        <end position="91"/>
    </location>
</feature>
<dbReference type="EMBL" id="WOWS01000002">
    <property type="protein sequence ID" value="MUU78062.1"/>
    <property type="molecule type" value="Genomic_DNA"/>
</dbReference>
<name>A0A6L6UAX6_9FLAO</name>
<keyword evidence="1" id="KW-0472">Membrane</keyword>
<dbReference type="Proteomes" id="UP000478208">
    <property type="component" value="Unassembled WGS sequence"/>
</dbReference>
<evidence type="ECO:0000313" key="3">
    <source>
        <dbReference type="Proteomes" id="UP000478208"/>
    </source>
</evidence>
<gene>
    <name evidence="2" type="ORF">GN138_06370</name>
</gene>
<organism evidence="2 3">
    <name type="scientific">Winogradskyella endarachnes</name>
    <dbReference type="NCBI Taxonomy" id="2681965"/>
    <lineage>
        <taxon>Bacteria</taxon>
        <taxon>Pseudomonadati</taxon>
        <taxon>Bacteroidota</taxon>
        <taxon>Flavobacteriia</taxon>
        <taxon>Flavobacteriales</taxon>
        <taxon>Flavobacteriaceae</taxon>
        <taxon>Winogradskyella</taxon>
    </lineage>
</organism>
<sequence length="95" mass="11213">MNRFLAILSFYKPFVVWSFIATTICAFFSTHLIPAIVTKLFLTVFAWYYMNETNNKRKLTFYQNLGISTFKLFSVVFIVDCFLTVIFLTLFSEFT</sequence>
<dbReference type="RefSeq" id="WP_157362960.1">
    <property type="nucleotide sequence ID" value="NZ_WOWS01000002.1"/>
</dbReference>
<dbReference type="AlphaFoldDB" id="A0A6L6UAX6"/>
<proteinExistence type="predicted"/>
<feature type="transmembrane region" description="Helical" evidence="1">
    <location>
        <begin position="20"/>
        <end position="49"/>
    </location>
</feature>
<evidence type="ECO:0000256" key="1">
    <source>
        <dbReference type="SAM" id="Phobius"/>
    </source>
</evidence>
<keyword evidence="3" id="KW-1185">Reference proteome</keyword>
<keyword evidence="1" id="KW-0812">Transmembrane</keyword>
<reference evidence="2 3" key="1">
    <citation type="submission" date="2019-12" db="EMBL/GenBank/DDBJ databases">
        <authorList>
            <person name="Li J."/>
        </authorList>
    </citation>
    <scope>NUCLEOTIDE SEQUENCE [LARGE SCALE GENOMIC DNA]</scope>
    <source>
        <strain evidence="2 3">HL2-2</strain>
    </source>
</reference>
<accession>A0A6L6UAX6</accession>